<sequence length="212" mass="23312">MLPPVHPAESADAAAIADIFLRCFNDDYFQTLFPQNEHGHSYMKDACELFLTSKARGSQEGRLFVTRDDAGNVVGASLIWIVQPSDNGVWPWKERWPPANAGQNDALLDEFFTGMADQQEAAMGKRAHVYFELVFVNPSQHRKGHATALVQYAAALADALGYESYLDAEEDVIDLYIKQGYVARTDIEITSIMKPMVRPPLGGAGSGGRTSS</sequence>
<dbReference type="GO" id="GO:0016747">
    <property type="term" value="F:acyltransferase activity, transferring groups other than amino-acyl groups"/>
    <property type="evidence" value="ECO:0007669"/>
    <property type="project" value="InterPro"/>
</dbReference>
<feature type="domain" description="N-acetyltransferase" evidence="1">
    <location>
        <begin position="3"/>
        <end position="201"/>
    </location>
</feature>
<reference evidence="2" key="1">
    <citation type="journal article" date="2021" name="Nat. Commun.">
        <title>Genetic determinants of endophytism in the Arabidopsis root mycobiome.</title>
        <authorList>
            <person name="Mesny F."/>
            <person name="Miyauchi S."/>
            <person name="Thiergart T."/>
            <person name="Pickel B."/>
            <person name="Atanasova L."/>
            <person name="Karlsson M."/>
            <person name="Huettel B."/>
            <person name="Barry K.W."/>
            <person name="Haridas S."/>
            <person name="Chen C."/>
            <person name="Bauer D."/>
            <person name="Andreopoulos W."/>
            <person name="Pangilinan J."/>
            <person name="LaButti K."/>
            <person name="Riley R."/>
            <person name="Lipzen A."/>
            <person name="Clum A."/>
            <person name="Drula E."/>
            <person name="Henrissat B."/>
            <person name="Kohler A."/>
            <person name="Grigoriev I.V."/>
            <person name="Martin F.M."/>
            <person name="Hacquard S."/>
        </authorList>
    </citation>
    <scope>NUCLEOTIDE SEQUENCE</scope>
    <source>
        <strain evidence="2">MPI-SDFR-AT-0117</strain>
    </source>
</reference>
<gene>
    <name evidence="2" type="ORF">F5X68DRAFT_234530</name>
</gene>
<name>A0A9P8V7H7_9PEZI</name>
<keyword evidence="3" id="KW-1185">Reference proteome</keyword>
<dbReference type="CDD" id="cd04301">
    <property type="entry name" value="NAT_SF"/>
    <property type="match status" value="1"/>
</dbReference>
<dbReference type="OrthoDB" id="2115692at2759"/>
<dbReference type="PROSITE" id="PS51186">
    <property type="entry name" value="GNAT"/>
    <property type="match status" value="1"/>
</dbReference>
<dbReference type="Gene3D" id="3.40.630.30">
    <property type="match status" value="1"/>
</dbReference>
<organism evidence="2 3">
    <name type="scientific">Plectosphaerella plurivora</name>
    <dbReference type="NCBI Taxonomy" id="936078"/>
    <lineage>
        <taxon>Eukaryota</taxon>
        <taxon>Fungi</taxon>
        <taxon>Dikarya</taxon>
        <taxon>Ascomycota</taxon>
        <taxon>Pezizomycotina</taxon>
        <taxon>Sordariomycetes</taxon>
        <taxon>Hypocreomycetidae</taxon>
        <taxon>Glomerellales</taxon>
        <taxon>Plectosphaerellaceae</taxon>
        <taxon>Plectosphaerella</taxon>
    </lineage>
</organism>
<dbReference type="InterPro" id="IPR052523">
    <property type="entry name" value="Trichothecene_AcTrans"/>
</dbReference>
<dbReference type="AlphaFoldDB" id="A0A9P8V7H7"/>
<evidence type="ECO:0000313" key="2">
    <source>
        <dbReference type="EMBL" id="KAH6680015.1"/>
    </source>
</evidence>
<dbReference type="SUPFAM" id="SSF55729">
    <property type="entry name" value="Acyl-CoA N-acyltransferases (Nat)"/>
    <property type="match status" value="1"/>
</dbReference>
<protein>
    <submittedName>
        <fullName evidence="2">Acyl-CoA N-acyltransferase</fullName>
    </submittedName>
</protein>
<accession>A0A9P8V7H7</accession>
<dbReference type="InterPro" id="IPR000182">
    <property type="entry name" value="GNAT_dom"/>
</dbReference>
<evidence type="ECO:0000313" key="3">
    <source>
        <dbReference type="Proteomes" id="UP000770015"/>
    </source>
</evidence>
<dbReference type="PANTHER" id="PTHR42791:SF1">
    <property type="entry name" value="N-ACETYLTRANSFERASE DOMAIN-CONTAINING PROTEIN"/>
    <property type="match status" value="1"/>
</dbReference>
<dbReference type="Proteomes" id="UP000770015">
    <property type="component" value="Unassembled WGS sequence"/>
</dbReference>
<evidence type="ECO:0000259" key="1">
    <source>
        <dbReference type="PROSITE" id="PS51186"/>
    </source>
</evidence>
<dbReference type="InterPro" id="IPR016181">
    <property type="entry name" value="Acyl_CoA_acyltransferase"/>
</dbReference>
<dbReference type="Pfam" id="PF00583">
    <property type="entry name" value="Acetyltransf_1"/>
    <property type="match status" value="1"/>
</dbReference>
<dbReference type="PANTHER" id="PTHR42791">
    <property type="entry name" value="GNAT FAMILY ACETYLTRANSFERASE"/>
    <property type="match status" value="1"/>
</dbReference>
<proteinExistence type="predicted"/>
<comment type="caution">
    <text evidence="2">The sequence shown here is derived from an EMBL/GenBank/DDBJ whole genome shotgun (WGS) entry which is preliminary data.</text>
</comment>
<dbReference type="EMBL" id="JAGSXJ010000020">
    <property type="protein sequence ID" value="KAH6680015.1"/>
    <property type="molecule type" value="Genomic_DNA"/>
</dbReference>